<comment type="similarity">
    <text evidence="4">Belongs to the NapD family.</text>
</comment>
<comment type="caution">
    <text evidence="5">The sequence shown here is derived from an EMBL/GenBank/DDBJ whole genome shotgun (WGS) entry which is preliminary data.</text>
</comment>
<gene>
    <name evidence="4 5" type="primary">napD</name>
    <name evidence="5" type="ORF">MTCD1_03490</name>
</gene>
<evidence type="ECO:0000313" key="6">
    <source>
        <dbReference type="Proteomes" id="UP000197068"/>
    </source>
</evidence>
<proteinExistence type="inferred from homology"/>
<keyword evidence="3 4" id="KW-0143">Chaperone</keyword>
<evidence type="ECO:0000256" key="4">
    <source>
        <dbReference type="HAMAP-Rule" id="MF_02200"/>
    </source>
</evidence>
<comment type="subunit">
    <text evidence="4">Interacts with the cytoplasmic NapA precursor.</text>
</comment>
<evidence type="ECO:0000256" key="3">
    <source>
        <dbReference type="ARBA" id="ARBA00023186"/>
    </source>
</evidence>
<comment type="subcellular location">
    <subcellularLocation>
        <location evidence="1 4">Cytoplasm</location>
    </subcellularLocation>
</comment>
<evidence type="ECO:0000256" key="2">
    <source>
        <dbReference type="ARBA" id="ARBA00022490"/>
    </source>
</evidence>
<dbReference type="HAMAP" id="MF_02200">
    <property type="entry name" value="NapD"/>
    <property type="match status" value="1"/>
</dbReference>
<protein>
    <recommendedName>
        <fullName evidence="4">Chaperone NapD</fullName>
    </recommendedName>
    <alternativeName>
        <fullName evidence="4">NapA signal peptide-binding chaperone NapD</fullName>
    </alternativeName>
</protein>
<dbReference type="InterPro" id="IPR005623">
    <property type="entry name" value="Chaperone_NapD_NO3_reduct"/>
</dbReference>
<keyword evidence="6" id="KW-1185">Reference proteome</keyword>
<dbReference type="Proteomes" id="UP000197068">
    <property type="component" value="Unassembled WGS sequence"/>
</dbReference>
<dbReference type="PANTHER" id="PTHR38603:SF1">
    <property type="entry name" value="CHAPERONE NAPD"/>
    <property type="match status" value="1"/>
</dbReference>
<evidence type="ECO:0000256" key="1">
    <source>
        <dbReference type="ARBA" id="ARBA00004496"/>
    </source>
</evidence>
<dbReference type="EMBL" id="BDQM01000050">
    <property type="protein sequence ID" value="GAW97842.1"/>
    <property type="molecule type" value="Genomic_DNA"/>
</dbReference>
<dbReference type="Gene3D" id="3.30.70.920">
    <property type="match status" value="1"/>
</dbReference>
<keyword evidence="2 4" id="KW-0963">Cytoplasm</keyword>
<dbReference type="RefSeq" id="WP_057179916.1">
    <property type="nucleotide sequence ID" value="NZ_BDQM01000050.1"/>
</dbReference>
<name>A0ABQ0MZP6_9GAMM</name>
<organism evidence="5 6">
    <name type="scientific">Colwellia marinimaniae</name>
    <dbReference type="NCBI Taxonomy" id="1513592"/>
    <lineage>
        <taxon>Bacteria</taxon>
        <taxon>Pseudomonadati</taxon>
        <taxon>Pseudomonadota</taxon>
        <taxon>Gammaproteobacteria</taxon>
        <taxon>Alteromonadales</taxon>
        <taxon>Colwelliaceae</taxon>
        <taxon>Colwellia</taxon>
    </lineage>
</organism>
<sequence>MTQSSNSQTSEYHVASLIASCILAQVDEVKAAILAVDDTEIHVTSAEGKIVFTIEGTSHKDIGKKMDILRVHTGILNLSPVYHQVLDESVDDDATKQ</sequence>
<evidence type="ECO:0000313" key="5">
    <source>
        <dbReference type="EMBL" id="GAW97842.1"/>
    </source>
</evidence>
<accession>A0ABQ0MZP6</accession>
<dbReference type="PANTHER" id="PTHR38603">
    <property type="entry name" value="CHAPERONE NAPD"/>
    <property type="match status" value="1"/>
</dbReference>
<reference evidence="5 6" key="1">
    <citation type="submission" date="2017-06" db="EMBL/GenBank/DDBJ databases">
        <title>Whole Genome Sequences of Colwellia marinimaniae MTCD1.</title>
        <authorList>
            <person name="Kusumoto H."/>
            <person name="Inoue M."/>
            <person name="Tanikawa K."/>
            <person name="Maeji H."/>
            <person name="Cameron J.H."/>
            <person name="Bartlett D.H."/>
        </authorList>
    </citation>
    <scope>NUCLEOTIDE SEQUENCE [LARGE SCALE GENOMIC DNA]</scope>
    <source>
        <strain evidence="5 6">MTCD1</strain>
    </source>
</reference>
<comment type="function">
    <text evidence="4">Chaperone for NapA, the catalytic subunit of the periplasmic nitrate reductase. It binds directly and specifically to the twin-arginine signal peptide of NapA, preventing premature interaction with the Tat translocase and premature export.</text>
</comment>
<dbReference type="Pfam" id="PF03927">
    <property type="entry name" value="NapD"/>
    <property type="match status" value="1"/>
</dbReference>